<protein>
    <submittedName>
        <fullName evidence="2">Uncharacterized protein</fullName>
    </submittedName>
</protein>
<keyword evidence="1" id="KW-1185">Reference proteome</keyword>
<reference evidence="2" key="1">
    <citation type="submission" date="2022-11" db="UniProtKB">
        <authorList>
            <consortium name="WormBaseParasite"/>
        </authorList>
    </citation>
    <scope>IDENTIFICATION</scope>
</reference>
<organism evidence="1 2">
    <name type="scientific">Plectus sambesii</name>
    <dbReference type="NCBI Taxonomy" id="2011161"/>
    <lineage>
        <taxon>Eukaryota</taxon>
        <taxon>Metazoa</taxon>
        <taxon>Ecdysozoa</taxon>
        <taxon>Nematoda</taxon>
        <taxon>Chromadorea</taxon>
        <taxon>Plectida</taxon>
        <taxon>Plectina</taxon>
        <taxon>Plectoidea</taxon>
        <taxon>Plectidae</taxon>
        <taxon>Plectus</taxon>
    </lineage>
</organism>
<evidence type="ECO:0000313" key="1">
    <source>
        <dbReference type="Proteomes" id="UP000887566"/>
    </source>
</evidence>
<proteinExistence type="predicted"/>
<name>A0A914X6U3_9BILA</name>
<accession>A0A914X6U3</accession>
<sequence length="338" mass="38594">MTDLLSYGLSNSVERIIYEIENDITERYEKKDEIYETTVQSRNDENKNYENSLTSCVSEKPNEFNDPYEGLFVENTVRDPESYELPDVPLIVEEKEVLDEINYKNQAVAKISSLSNDLNMSPLSGTFADFANGRIGVASNNILHSSLHSKMKEYISVQDIRLLKYLTVMQADIFKWRIQKYGYLRENYQLPRTLAIKVNPFWFINIPPVAIYEEFTFCRPDAPLIVLCSLDQLVPSQAIQSNFNATEASFCARDDIMIDGPDGKNARPLHKLSWTKNNNVSSKSPSAQIQLAGRAIAAASIESTQRVHDTNEHHVPNEFNNYEHLLLGFLHAPNHRLP</sequence>
<evidence type="ECO:0000313" key="2">
    <source>
        <dbReference type="WBParaSite" id="PSAMB.scaffold6987size8470.g29439.t1"/>
    </source>
</evidence>
<dbReference type="WBParaSite" id="PSAMB.scaffold6987size8470.g29439.t1">
    <property type="protein sequence ID" value="PSAMB.scaffold6987size8470.g29439.t1"/>
    <property type="gene ID" value="PSAMB.scaffold6987size8470.g29439"/>
</dbReference>
<dbReference type="AlphaFoldDB" id="A0A914X6U3"/>
<dbReference type="Proteomes" id="UP000887566">
    <property type="component" value="Unplaced"/>
</dbReference>